<dbReference type="GO" id="GO:0042910">
    <property type="term" value="F:xenobiotic transmembrane transporter activity"/>
    <property type="evidence" value="ECO:0007669"/>
    <property type="project" value="TreeGrafter"/>
</dbReference>
<name>A0A0D6PH85_9PROT</name>
<keyword evidence="1" id="KW-0472">Membrane</keyword>
<evidence type="ECO:0000313" key="2">
    <source>
        <dbReference type="EMBL" id="GAN80583.1"/>
    </source>
</evidence>
<feature type="transmembrane region" description="Helical" evidence="1">
    <location>
        <begin position="521"/>
        <end position="544"/>
    </location>
</feature>
<feature type="transmembrane region" description="Helical" evidence="1">
    <location>
        <begin position="12"/>
        <end position="31"/>
    </location>
</feature>
<proteinExistence type="predicted"/>
<keyword evidence="1" id="KW-0812">Transmembrane</keyword>
<feature type="transmembrane region" description="Helical" evidence="1">
    <location>
        <begin position="976"/>
        <end position="1001"/>
    </location>
</feature>
<dbReference type="PRINTS" id="PR00702">
    <property type="entry name" value="ACRIFLAVINRP"/>
</dbReference>
<organism evidence="2 3">
    <name type="scientific">Acidocella aminolytica 101 = DSM 11237</name>
    <dbReference type="NCBI Taxonomy" id="1120923"/>
    <lineage>
        <taxon>Bacteria</taxon>
        <taxon>Pseudomonadati</taxon>
        <taxon>Pseudomonadota</taxon>
        <taxon>Alphaproteobacteria</taxon>
        <taxon>Acetobacterales</taxon>
        <taxon>Acidocellaceae</taxon>
        <taxon>Acidocella</taxon>
    </lineage>
</organism>
<sequence length="1012" mass="104659">MPAALLRLLGRPALWLMIYAALLGYGLFALFNIPEEVLPAFNYPEVSVTVHLPGTTATDMEAMVATPLEGVLLGLPGVSNVRSTISDGLVETDLRFADTTSAQADLQAVNGAIERAQTSLPPGVQPFTQIMGNAINELADYAVRFAPGTSQAEAARAVAMQLAPALRAVPGVQLVTTAGLGGEALWVQPNLPAMEQAGISVQALQQALAGQAMLVPGGSLSLGHTDSLITFGNAPTAGALAQVPVMGPHGPIPLGTLARIVHSTEPVHQRELLDGEPAIALTIFKQQGASTLPVTRALSSAIQSVPMPPGVSVVPIYDQGHLVGATSDDLRRNLLIGGVLAIAGLLAVLGVSSGAWLLALSLPASLLLGIAGLYATGQSLNLLTFGAIIVALGLVADDSIIVLESIFHRWEAGDDTWPGIWRGLREIMAPDIIGTLTTILVFVPLLFTGGLAGLFCVPFALGMIFSLGASLLVSLTLIPLGLGLLPRHAVRPPRVANALLLRLMGWNRHLFRLALAYPKRAVLTCGALLLLSLGAMSLVSVNVLPLPNEGVLLESFTLAPGTSLADTDALMRRLSARLAKDPAVEHVLARIGSAADSTYTEPAYAGEITICLKPGAGGASLDAIAARVQAETQFPSLQTGIDTPTIERLGESLNGLPQPFALDLYGDNLSQMTETAQAIAQRLSRVPGLSDLFNDEGYPETQLRITPRPAALAAAGMTPAGLSGEVSALMAGQIAAELPDGAAPLPLYLRLPDAHLLSLAQLDALPVGPGSATPLGALADISLVTSPNQFMHIDGARALEILATPTTAPNLAIAQAKHALAGLKLPPGERIAFGGLYPMLEHAALGLGIAAIAAIASLAWVLFLRFSGRRVPLLLLAQIPLAMTGGGLALAVSGLGLNGIGLIGFLALAGVSLNHGVVLLDRAQRNETEGMSPEEAIDEALNVRFRPIFLTTAVAILGMLPTALGFGTGAAPEQGLAVVIGGGILWSALLCTNLLPALYLAGRGERKPENQP</sequence>
<feature type="transmembrane region" description="Helical" evidence="1">
    <location>
        <begin position="899"/>
        <end position="920"/>
    </location>
</feature>
<dbReference type="InterPro" id="IPR001036">
    <property type="entry name" value="Acrflvin-R"/>
</dbReference>
<dbReference type="Gene3D" id="3.30.70.1430">
    <property type="entry name" value="Multidrug efflux transporter AcrB pore domain"/>
    <property type="match status" value="2"/>
</dbReference>
<feature type="transmembrane region" description="Helical" evidence="1">
    <location>
        <begin position="432"/>
        <end position="455"/>
    </location>
</feature>
<dbReference type="Gene3D" id="3.30.70.1320">
    <property type="entry name" value="Multidrug efflux transporter AcrB pore domain like"/>
    <property type="match status" value="1"/>
</dbReference>
<feature type="transmembrane region" description="Helical" evidence="1">
    <location>
        <begin position="461"/>
        <end position="485"/>
    </location>
</feature>
<feature type="transmembrane region" description="Helical" evidence="1">
    <location>
        <begin position="334"/>
        <end position="351"/>
    </location>
</feature>
<dbReference type="EMBL" id="BANC01000053">
    <property type="protein sequence ID" value="GAN80583.1"/>
    <property type="molecule type" value="Genomic_DNA"/>
</dbReference>
<keyword evidence="3" id="KW-1185">Reference proteome</keyword>
<dbReference type="SUPFAM" id="SSF82866">
    <property type="entry name" value="Multidrug efflux transporter AcrB transmembrane domain"/>
    <property type="match status" value="2"/>
</dbReference>
<dbReference type="OrthoDB" id="9759330at2"/>
<dbReference type="InterPro" id="IPR027463">
    <property type="entry name" value="AcrB_DN_DC_subdom"/>
</dbReference>
<feature type="transmembrane region" description="Helical" evidence="1">
    <location>
        <begin position="382"/>
        <end position="403"/>
    </location>
</feature>
<accession>A0A0D6PH85</accession>
<dbReference type="STRING" id="1120923.SAMN02746095_02534"/>
<reference evidence="2 3" key="1">
    <citation type="submission" date="2012-11" db="EMBL/GenBank/DDBJ databases">
        <title>Whole genome sequence of Acidocella aminolytica 101 = DSM 11237.</title>
        <authorList>
            <person name="Azuma Y."/>
            <person name="Higashiura N."/>
            <person name="Hirakawa H."/>
            <person name="Matsushita K."/>
        </authorList>
    </citation>
    <scope>NUCLEOTIDE SEQUENCE [LARGE SCALE GENOMIC DNA]</scope>
    <source>
        <strain evidence="3">101 / DSM 11237</strain>
    </source>
</reference>
<dbReference type="Proteomes" id="UP000032668">
    <property type="component" value="Unassembled WGS sequence"/>
</dbReference>
<dbReference type="PANTHER" id="PTHR32063:SF24">
    <property type="entry name" value="CATION EFFLUX SYSTEM (ACRB_ACRD_ACRF FAMILY)"/>
    <property type="match status" value="1"/>
</dbReference>
<evidence type="ECO:0000313" key="3">
    <source>
        <dbReference type="Proteomes" id="UP000032668"/>
    </source>
</evidence>
<gene>
    <name evidence="2" type="ORF">Aam_054_004</name>
</gene>
<protein>
    <submittedName>
        <fullName evidence="2">Multidrug resistance efflux pump</fullName>
    </submittedName>
</protein>
<dbReference type="Gene3D" id="1.20.1640.10">
    <property type="entry name" value="Multidrug efflux transporter AcrB transmembrane domain"/>
    <property type="match status" value="2"/>
</dbReference>
<dbReference type="PANTHER" id="PTHR32063">
    <property type="match status" value="1"/>
</dbReference>
<comment type="caution">
    <text evidence="2">The sequence shown here is derived from an EMBL/GenBank/DDBJ whole genome shotgun (WGS) entry which is preliminary data.</text>
</comment>
<dbReference type="SUPFAM" id="SSF82714">
    <property type="entry name" value="Multidrug efflux transporter AcrB TolC docking domain, DN and DC subdomains"/>
    <property type="match status" value="1"/>
</dbReference>
<dbReference type="AlphaFoldDB" id="A0A0D6PH85"/>
<evidence type="ECO:0000256" key="1">
    <source>
        <dbReference type="SAM" id="Phobius"/>
    </source>
</evidence>
<dbReference type="Pfam" id="PF00873">
    <property type="entry name" value="ACR_tran"/>
    <property type="match status" value="1"/>
</dbReference>
<dbReference type="GO" id="GO:0005886">
    <property type="term" value="C:plasma membrane"/>
    <property type="evidence" value="ECO:0007669"/>
    <property type="project" value="TreeGrafter"/>
</dbReference>
<dbReference type="Gene3D" id="3.30.70.1440">
    <property type="entry name" value="Multidrug efflux transporter AcrB pore domain"/>
    <property type="match status" value="1"/>
</dbReference>
<dbReference type="Gene3D" id="3.30.2090.10">
    <property type="entry name" value="Multidrug efflux transporter AcrB TolC docking domain, DN and DC subdomains"/>
    <property type="match status" value="2"/>
</dbReference>
<feature type="transmembrane region" description="Helical" evidence="1">
    <location>
        <begin position="948"/>
        <end position="970"/>
    </location>
</feature>
<feature type="transmembrane region" description="Helical" evidence="1">
    <location>
        <begin position="843"/>
        <end position="864"/>
    </location>
</feature>
<dbReference type="RefSeq" id="WP_048878991.1">
    <property type="nucleotide sequence ID" value="NZ_BANC01000053.1"/>
</dbReference>
<feature type="transmembrane region" description="Helical" evidence="1">
    <location>
        <begin position="871"/>
        <end position="893"/>
    </location>
</feature>
<dbReference type="SUPFAM" id="SSF82693">
    <property type="entry name" value="Multidrug efflux transporter AcrB pore domain, PN1, PN2, PC1 and PC2 subdomains"/>
    <property type="match status" value="3"/>
</dbReference>
<keyword evidence="1" id="KW-1133">Transmembrane helix</keyword>